<protein>
    <recommendedName>
        <fullName evidence="3">Metalloendopeptidase</fullName>
        <ecNumber evidence="3">3.4.24.-</ecNumber>
    </recommendedName>
</protein>
<dbReference type="InterPro" id="IPR001506">
    <property type="entry name" value="Peptidase_M12A"/>
</dbReference>
<dbReference type="GO" id="GO:0008270">
    <property type="term" value="F:zinc ion binding"/>
    <property type="evidence" value="ECO:0007669"/>
    <property type="project" value="InterPro"/>
</dbReference>
<evidence type="ECO:0000259" key="5">
    <source>
        <dbReference type="PROSITE" id="PS51864"/>
    </source>
</evidence>
<reference evidence="7" key="1">
    <citation type="submission" date="2017-02" db="UniProtKB">
        <authorList>
            <consortium name="WormBaseParasite"/>
        </authorList>
    </citation>
    <scope>IDENTIFICATION</scope>
</reference>
<comment type="cofactor">
    <cofactor evidence="3">
        <name>Zn(2+)</name>
        <dbReference type="ChEBI" id="CHEBI:29105"/>
    </cofactor>
    <text evidence="3">Binds 1 zinc ion per subunit.</text>
</comment>
<evidence type="ECO:0000313" key="7">
    <source>
        <dbReference type="WBParaSite" id="PTRK_0000372600.1"/>
    </source>
</evidence>
<dbReference type="GO" id="GO:0006508">
    <property type="term" value="P:proteolysis"/>
    <property type="evidence" value="ECO:0007669"/>
    <property type="project" value="UniProtKB-KW"/>
</dbReference>
<keyword evidence="3" id="KW-0479">Metal-binding</keyword>
<accession>A0A0N4Z8U2</accession>
<keyword evidence="3" id="KW-0482">Metalloprotease</keyword>
<keyword evidence="4" id="KW-1133">Transmembrane helix</keyword>
<evidence type="ECO:0000256" key="1">
    <source>
        <dbReference type="ARBA" id="ARBA00023157"/>
    </source>
</evidence>
<dbReference type="PROSITE" id="PS51864">
    <property type="entry name" value="ASTACIN"/>
    <property type="match status" value="1"/>
</dbReference>
<feature type="transmembrane region" description="Helical" evidence="4">
    <location>
        <begin position="6"/>
        <end position="25"/>
    </location>
</feature>
<dbReference type="GO" id="GO:0004222">
    <property type="term" value="F:metalloendopeptidase activity"/>
    <property type="evidence" value="ECO:0007669"/>
    <property type="project" value="UniProtKB-UniRule"/>
</dbReference>
<dbReference type="AlphaFoldDB" id="A0A0N4Z8U2"/>
<keyword evidence="3" id="KW-0645">Protease</keyword>
<dbReference type="Pfam" id="PF01400">
    <property type="entry name" value="Astacin"/>
    <property type="match status" value="1"/>
</dbReference>
<evidence type="ECO:0000256" key="2">
    <source>
        <dbReference type="PROSITE-ProRule" id="PRU01211"/>
    </source>
</evidence>
<dbReference type="InterPro" id="IPR024079">
    <property type="entry name" value="MetalloPept_cat_dom_sf"/>
</dbReference>
<evidence type="ECO:0000313" key="6">
    <source>
        <dbReference type="Proteomes" id="UP000038045"/>
    </source>
</evidence>
<proteinExistence type="predicted"/>
<evidence type="ECO:0000256" key="4">
    <source>
        <dbReference type="SAM" id="Phobius"/>
    </source>
</evidence>
<name>A0A0N4Z8U2_PARTI</name>
<keyword evidence="3" id="KW-0862">Zinc</keyword>
<evidence type="ECO:0000256" key="3">
    <source>
        <dbReference type="RuleBase" id="RU361183"/>
    </source>
</evidence>
<dbReference type="PRINTS" id="PR00480">
    <property type="entry name" value="ASTACIN"/>
</dbReference>
<dbReference type="Proteomes" id="UP000038045">
    <property type="component" value="Unplaced"/>
</dbReference>
<keyword evidence="1" id="KW-1015">Disulfide bond</keyword>
<keyword evidence="3" id="KW-0378">Hydrolase</keyword>
<dbReference type="InterPro" id="IPR006026">
    <property type="entry name" value="Peptidase_Metallo"/>
</dbReference>
<keyword evidence="4" id="KW-0812">Transmembrane</keyword>
<dbReference type="Gene3D" id="3.40.390.10">
    <property type="entry name" value="Collagenase (Catalytic Domain)"/>
    <property type="match status" value="1"/>
</dbReference>
<dbReference type="SMART" id="SM00235">
    <property type="entry name" value="ZnMc"/>
    <property type="match status" value="1"/>
</dbReference>
<feature type="domain" description="Peptidase M12A" evidence="5">
    <location>
        <begin position="26"/>
        <end position="218"/>
    </location>
</feature>
<dbReference type="PANTHER" id="PTHR10127:SF831">
    <property type="entry name" value="ZINC METALLOPROTEINASE NAS-37"/>
    <property type="match status" value="1"/>
</dbReference>
<organism evidence="6 7">
    <name type="scientific">Parastrongyloides trichosuri</name>
    <name type="common">Possum-specific nematode worm</name>
    <dbReference type="NCBI Taxonomy" id="131310"/>
    <lineage>
        <taxon>Eukaryota</taxon>
        <taxon>Metazoa</taxon>
        <taxon>Ecdysozoa</taxon>
        <taxon>Nematoda</taxon>
        <taxon>Chromadorea</taxon>
        <taxon>Rhabditida</taxon>
        <taxon>Tylenchina</taxon>
        <taxon>Panagrolaimomorpha</taxon>
        <taxon>Strongyloidoidea</taxon>
        <taxon>Strongyloididae</taxon>
        <taxon>Parastrongyloides</taxon>
    </lineage>
</organism>
<dbReference type="SUPFAM" id="SSF55486">
    <property type="entry name" value="Metalloproteases ('zincins'), catalytic domain"/>
    <property type="match status" value="1"/>
</dbReference>
<keyword evidence="6" id="KW-1185">Reference proteome</keyword>
<keyword evidence="4" id="KW-0472">Membrane</keyword>
<comment type="caution">
    <text evidence="2">Lacks conserved residue(s) required for the propagation of feature annotation.</text>
</comment>
<dbReference type="WBParaSite" id="PTRK_0000372600.1">
    <property type="protein sequence ID" value="PTRK_0000372600.1"/>
    <property type="gene ID" value="PTRK_0000372600"/>
</dbReference>
<dbReference type="PANTHER" id="PTHR10127">
    <property type="entry name" value="DISCOIDIN, CUB, EGF, LAMININ , AND ZINC METALLOPROTEASE DOMAIN CONTAINING"/>
    <property type="match status" value="1"/>
</dbReference>
<sequence>MIVKVLLYLLIYFLFFIDYVIFGTGSRYSRNTKWTFPIPYLVLDQKYKDQVKNVIAYIQNETCLTFYDNQKNEYTGRNPLFFKVDDYDNKTQYSYSFIDIQKECYEYFDCLLKYIVQALGLISPHQRQDRDDFVSVYLNNVGDYYKNYFKKLSKNNDYIYGELYDFGSVAHYPSDWGNWQKLTTISSKDSMKIYNKVMGYKGYLTFNDRKILDDYFCGEKCESSTTVCKNGGYKNSTNCDQCICPKGLKGDCTELSEEPKWNNKRVYLNNETLPIQLHNRSVNYKYYVETSLDKKLSVTLINIFVPSTMPCREDNSIELYFKKGKNAGPLIICDNYANGVSFTTDSNIMWIRYNGEKNNLSFDIYINVI</sequence>
<dbReference type="EC" id="3.4.24.-" evidence="3"/>